<dbReference type="SUPFAM" id="SSF56672">
    <property type="entry name" value="DNA/RNA polymerases"/>
    <property type="match status" value="1"/>
</dbReference>
<feature type="domain" description="Reverse transcriptase Ty1/copia-type" evidence="1">
    <location>
        <begin position="2"/>
        <end position="145"/>
    </location>
</feature>
<sequence length="212" mass="23759">MQPEGFVVKDGESFVLKLKKALYGLKQAPRAWYFKLPKCLVSLGFSRSKNEQVVCLKWSDKSHLIIGVYVDDLLVTSENDSDINEFIYEMMYFFEISDLGQLCSYLGIEVAQGGARIPLSQRAYALNILDLARMRECNLVHAPLEARVKLSQQNSGSSQVYEASDFRTPLSDQAHSKICKSTIDYGLVYEKGQTEATLVGYIDSNFVGDVGD</sequence>
<evidence type="ECO:0000313" key="3">
    <source>
        <dbReference type="Proteomes" id="UP000663760"/>
    </source>
</evidence>
<organism evidence="2 3">
    <name type="scientific">Spirodela intermedia</name>
    <name type="common">Intermediate duckweed</name>
    <dbReference type="NCBI Taxonomy" id="51605"/>
    <lineage>
        <taxon>Eukaryota</taxon>
        <taxon>Viridiplantae</taxon>
        <taxon>Streptophyta</taxon>
        <taxon>Embryophyta</taxon>
        <taxon>Tracheophyta</taxon>
        <taxon>Spermatophyta</taxon>
        <taxon>Magnoliopsida</taxon>
        <taxon>Liliopsida</taxon>
        <taxon>Araceae</taxon>
        <taxon>Lemnoideae</taxon>
        <taxon>Spirodela</taxon>
    </lineage>
</organism>
<protein>
    <recommendedName>
        <fullName evidence="1">Reverse transcriptase Ty1/copia-type domain-containing protein</fullName>
    </recommendedName>
</protein>
<keyword evidence="3" id="KW-1185">Reference proteome</keyword>
<proteinExistence type="predicted"/>
<accession>A0A7I8K4Z4</accession>
<dbReference type="Proteomes" id="UP000663760">
    <property type="component" value="Chromosome 2"/>
</dbReference>
<name>A0A7I8K4Z4_SPIIN</name>
<dbReference type="EMBL" id="LR746265">
    <property type="protein sequence ID" value="CAA7391577.1"/>
    <property type="molecule type" value="Genomic_DNA"/>
</dbReference>
<evidence type="ECO:0000313" key="2">
    <source>
        <dbReference type="EMBL" id="CAA7391577.1"/>
    </source>
</evidence>
<dbReference type="InterPro" id="IPR013103">
    <property type="entry name" value="RVT_2"/>
</dbReference>
<dbReference type="AlphaFoldDB" id="A0A7I8K4Z4"/>
<dbReference type="InterPro" id="IPR043502">
    <property type="entry name" value="DNA/RNA_pol_sf"/>
</dbReference>
<evidence type="ECO:0000259" key="1">
    <source>
        <dbReference type="Pfam" id="PF07727"/>
    </source>
</evidence>
<gene>
    <name evidence="2" type="ORF">SI8410_02002848</name>
</gene>
<dbReference type="OrthoDB" id="1932046at2759"/>
<reference evidence="2" key="1">
    <citation type="submission" date="2020-02" db="EMBL/GenBank/DDBJ databases">
        <authorList>
            <person name="Scholz U."/>
            <person name="Mascher M."/>
            <person name="Fiebig A."/>
        </authorList>
    </citation>
    <scope>NUCLEOTIDE SEQUENCE</scope>
</reference>
<dbReference type="Pfam" id="PF07727">
    <property type="entry name" value="RVT_2"/>
    <property type="match status" value="1"/>
</dbReference>